<dbReference type="Pfam" id="PF13855">
    <property type="entry name" value="LRR_8"/>
    <property type="match status" value="9"/>
</dbReference>
<accession>A0A0N4ZAY2</accession>
<dbReference type="InterPro" id="IPR050328">
    <property type="entry name" value="Dev_Immune_Receptor"/>
</dbReference>
<dbReference type="PROSITE" id="PS51450">
    <property type="entry name" value="LRR"/>
    <property type="match status" value="11"/>
</dbReference>
<keyword evidence="3" id="KW-0677">Repeat</keyword>
<keyword evidence="2 4" id="KW-0732">Signal</keyword>
<dbReference type="FunFam" id="3.80.10.10:FF:001164">
    <property type="entry name" value="GH01279p"/>
    <property type="match status" value="1"/>
</dbReference>
<evidence type="ECO:0000313" key="5">
    <source>
        <dbReference type="Proteomes" id="UP000038045"/>
    </source>
</evidence>
<dbReference type="InterPro" id="IPR001611">
    <property type="entry name" value="Leu-rich_rpt"/>
</dbReference>
<protein>
    <submittedName>
        <fullName evidence="6">LRRCT domain-containing protein</fullName>
    </submittedName>
</protein>
<feature type="signal peptide" evidence="4">
    <location>
        <begin position="1"/>
        <end position="21"/>
    </location>
</feature>
<dbReference type="InterPro" id="IPR032675">
    <property type="entry name" value="LRR_dom_sf"/>
</dbReference>
<organism evidence="5 6">
    <name type="scientific">Parastrongyloides trichosuri</name>
    <name type="common">Possum-specific nematode worm</name>
    <dbReference type="NCBI Taxonomy" id="131310"/>
    <lineage>
        <taxon>Eukaryota</taxon>
        <taxon>Metazoa</taxon>
        <taxon>Ecdysozoa</taxon>
        <taxon>Nematoda</taxon>
        <taxon>Chromadorea</taxon>
        <taxon>Rhabditida</taxon>
        <taxon>Tylenchina</taxon>
        <taxon>Panagrolaimomorpha</taxon>
        <taxon>Strongyloidoidea</taxon>
        <taxon>Strongyloididae</taxon>
        <taxon>Parastrongyloides</taxon>
    </lineage>
</organism>
<evidence type="ECO:0000313" key="6">
    <source>
        <dbReference type="WBParaSite" id="PTRK_0000469600.1"/>
    </source>
</evidence>
<feature type="chain" id="PRO_5005891402" evidence="4">
    <location>
        <begin position="22"/>
        <end position="1229"/>
    </location>
</feature>
<dbReference type="WBParaSite" id="PTRK_0000469600.1">
    <property type="protein sequence ID" value="PTRK_0000469600.1"/>
    <property type="gene ID" value="PTRK_0000469600"/>
</dbReference>
<proteinExistence type="predicted"/>
<dbReference type="SMART" id="SM00369">
    <property type="entry name" value="LRR_TYP"/>
    <property type="match status" value="24"/>
</dbReference>
<dbReference type="PANTHER" id="PTHR24373">
    <property type="entry name" value="SLIT RELATED LEUCINE-RICH REPEAT NEURONAL PROTEIN"/>
    <property type="match status" value="1"/>
</dbReference>
<dbReference type="SMART" id="SM00364">
    <property type="entry name" value="LRR_BAC"/>
    <property type="match status" value="11"/>
</dbReference>
<dbReference type="AlphaFoldDB" id="A0A0N4ZAY2"/>
<dbReference type="SUPFAM" id="SSF52058">
    <property type="entry name" value="L domain-like"/>
    <property type="match status" value="4"/>
</dbReference>
<dbReference type="STRING" id="131310.A0A0N4ZAY2"/>
<reference evidence="6" key="1">
    <citation type="submission" date="2017-02" db="UniProtKB">
        <authorList>
            <consortium name="WormBaseParasite"/>
        </authorList>
    </citation>
    <scope>IDENTIFICATION</scope>
</reference>
<evidence type="ECO:0000256" key="3">
    <source>
        <dbReference type="ARBA" id="ARBA00022737"/>
    </source>
</evidence>
<dbReference type="Gene3D" id="3.80.10.10">
    <property type="entry name" value="Ribonuclease Inhibitor"/>
    <property type="match status" value="8"/>
</dbReference>
<dbReference type="Proteomes" id="UP000038045">
    <property type="component" value="Unplaced"/>
</dbReference>
<dbReference type="InterPro" id="IPR003591">
    <property type="entry name" value="Leu-rich_rpt_typical-subtyp"/>
</dbReference>
<dbReference type="SMART" id="SM00365">
    <property type="entry name" value="LRR_SD22"/>
    <property type="match status" value="17"/>
</dbReference>
<name>A0A0N4ZAY2_PARTI</name>
<evidence type="ECO:0000256" key="2">
    <source>
        <dbReference type="ARBA" id="ARBA00022729"/>
    </source>
</evidence>
<evidence type="ECO:0000256" key="4">
    <source>
        <dbReference type="SAM" id="SignalP"/>
    </source>
</evidence>
<dbReference type="PANTHER" id="PTHR24373:SF275">
    <property type="entry name" value="TIR DOMAIN-CONTAINING PROTEIN"/>
    <property type="match status" value="1"/>
</dbReference>
<evidence type="ECO:0000256" key="1">
    <source>
        <dbReference type="ARBA" id="ARBA00022614"/>
    </source>
</evidence>
<keyword evidence="1" id="KW-0433">Leucine-rich repeat</keyword>
<keyword evidence="5" id="KW-1185">Reference proteome</keyword>
<sequence>MMITFLYFLLLFFLNVNYTSPFEWEQCIIEKIENDISIHVKCDKVDFSNFNNFPEFPGKGRVLIALTVSSSDIKELSQDIFKNHTNIFSIDFKGNNIETVNANAFRGLENTISYIDLSFNNLPVFPYWSLTYLRRLQHLYLRNNKIEKLFSNMFDNNELSNLHYLHIDNNQISEIPSNAFAKLPLNLITITDNKINQIGLQAFPTTLEHLSLKNNFLQTIPFDSIVEKESSLITLDLDSNNIEKISKHNSIIFNKEMILLLSDNHLKNLQNNAFGSFKKFSKLDLSYNQISDINNYAFKSITTMKHLDLSNNRIISLPRGLFENLEKSLRWLSLEYNNLHIIPSSLNILRVLEYLNLSNNKLNTIDDIVEANFNYVLNELLLSSNRIVDLPIFFLKGMKQLKYLDLSKNNINNINSKTFSNTKNELITLNLSGNLITNLTDPKTFHSLTKMEDLDLSYNAIEHMHERIFDGLSKIKQLFLQGNVLSNFSFSTLKDLKQLKVLILDNNKIENLNYLSRYCNSLEIFSINGNQIMNLEPDHIEPIDFHVLKTFHMTRNKIKRIVGQTFRELPRLQIINLANNEIEEINSFGFNFLLNVTEINLAGNKLKIIGENAFHNLPKLEKLNFSGNKISKIFEERIFRSVGNLVSLNLSYNNLKEFNAKIFSFEPIGLKILDLSANKLQTLDLGYMKQSLIKIHLNNNNLVSTDKKTFQDFRKLKLLDLSYNELLDVPLNSFFGSKSLEHVILSHNSITKLRISTFIDQQLKSLDVSWNMISNLEEGIFKNNGVDILDFSHNLLTKIPTKQLANVRGSLKYLNLQYNKIEHLSSIDFIGFGSVTHLYLNNNNIKSIDENTFKSLTKLEYLDLSNNPITTWSPNALSYLSSNLIGLSLSNTGLFSFPKVGSKVRPKFLNISKNNFADLSSLSDTLLLNKITLDISYNNLQYISPGLFEKMSTLKHLFLDGNSFVAFPYNAISTLSNLETLSLSHMKYLTMVPSSKEFQKLKNLANLFLFDLPLVENLNATDILSHCPPLKLLKLEIKDKTLSDQLFTMDTRRLRHLIITGKLLQEVTTGAFSKLRGYRIYLTIEDTSIEMFPSSIFRTMSSTRYLHLSLRNNKIKNFIPFTNTKPPMINQYGTILQDLELEGNPLICNCDKDWIFNWLSYFDTSDIYSAQKLIFSKTLCHNLKINKNISILDIQSCRKYQTTTNTSSRVFNKDIILYISFLLILLIII</sequence>